<dbReference type="PANTHER" id="PTHR12242">
    <property type="entry name" value="OS02G0130600 PROTEIN-RELATED"/>
    <property type="match status" value="1"/>
</dbReference>
<dbReference type="Proteomes" id="UP000619265">
    <property type="component" value="Unassembled WGS sequence"/>
</dbReference>
<proteinExistence type="predicted"/>
<feature type="transmembrane region" description="Helical" evidence="1">
    <location>
        <begin position="6"/>
        <end position="27"/>
    </location>
</feature>
<feature type="transmembrane region" description="Helical" evidence="1">
    <location>
        <begin position="81"/>
        <end position="99"/>
    </location>
</feature>
<keyword evidence="1" id="KW-0472">Membrane</keyword>
<evidence type="ECO:0000313" key="3">
    <source>
        <dbReference type="Proteomes" id="UP000619265"/>
    </source>
</evidence>
<protein>
    <submittedName>
        <fullName evidence="2">Uncharacterized protein</fullName>
    </submittedName>
</protein>
<reference evidence="2" key="1">
    <citation type="submission" date="2015-10" db="EMBL/GenBank/DDBJ databases">
        <authorList>
            <person name="Martinez-Garcia P.J."/>
            <person name="Crepeau M.W."/>
            <person name="Puiu D."/>
            <person name="Gonzalez-Ibeas D."/>
            <person name="Whalen J."/>
            <person name="Stevens K."/>
            <person name="Paul R."/>
            <person name="Butterfield T."/>
            <person name="Britton M."/>
            <person name="Reagan R."/>
            <person name="Chakraborty S."/>
            <person name="Walawage S.L."/>
            <person name="Vasquez-Gross H.A."/>
            <person name="Cardeno C."/>
            <person name="Famula R."/>
            <person name="Pratt K."/>
            <person name="Kuruganti S."/>
            <person name="Aradhya M.K."/>
            <person name="Leslie C.A."/>
            <person name="Dandekar A.M."/>
            <person name="Salzberg S.L."/>
            <person name="Wegrzyn J.L."/>
            <person name="Langley C.H."/>
            <person name="Neale D.B."/>
        </authorList>
    </citation>
    <scope>NUCLEOTIDE SEQUENCE</scope>
    <source>
        <tissue evidence="2">Leaves</tissue>
    </source>
</reference>
<organism evidence="2 3">
    <name type="scientific">Juglans regia</name>
    <name type="common">English walnut</name>
    <dbReference type="NCBI Taxonomy" id="51240"/>
    <lineage>
        <taxon>Eukaryota</taxon>
        <taxon>Viridiplantae</taxon>
        <taxon>Streptophyta</taxon>
        <taxon>Embryophyta</taxon>
        <taxon>Tracheophyta</taxon>
        <taxon>Spermatophyta</taxon>
        <taxon>Magnoliopsida</taxon>
        <taxon>eudicotyledons</taxon>
        <taxon>Gunneridae</taxon>
        <taxon>Pentapetalae</taxon>
        <taxon>rosids</taxon>
        <taxon>fabids</taxon>
        <taxon>Fagales</taxon>
        <taxon>Juglandaceae</taxon>
        <taxon>Juglans</taxon>
    </lineage>
</organism>
<comment type="caution">
    <text evidence="2">The sequence shown here is derived from an EMBL/GenBank/DDBJ whole genome shotgun (WGS) entry which is preliminary data.</text>
</comment>
<reference evidence="2" key="2">
    <citation type="submission" date="2020-03" db="EMBL/GenBank/DDBJ databases">
        <title>Walnut 2.0.</title>
        <authorList>
            <person name="Marrano A."/>
            <person name="Britton M."/>
            <person name="Zimin A.V."/>
            <person name="Zaini P.A."/>
            <person name="Workman R."/>
            <person name="Puiu D."/>
            <person name="Bianco L."/>
            <person name="Allen B.J."/>
            <person name="Troggio M."/>
            <person name="Leslie C.A."/>
            <person name="Timp W."/>
            <person name="Dendekar A."/>
            <person name="Salzberg S.L."/>
            <person name="Neale D.B."/>
        </authorList>
    </citation>
    <scope>NUCLEOTIDE SEQUENCE</scope>
    <source>
        <tissue evidence="2">Leaves</tissue>
    </source>
</reference>
<dbReference type="EMBL" id="LIHL02000011">
    <property type="protein sequence ID" value="KAF5455455.1"/>
    <property type="molecule type" value="Genomic_DNA"/>
</dbReference>
<dbReference type="Gramene" id="Jr11_16750_p1">
    <property type="protein sequence ID" value="cds.Jr11_16750_p1"/>
    <property type="gene ID" value="Jr11_16750"/>
</dbReference>
<keyword evidence="1" id="KW-0812">Transmembrane</keyword>
<dbReference type="AlphaFoldDB" id="A0A833X9I0"/>
<sequence>MALEVYWYDFVCFGIVGVAFCGALWVLRRKEGGSKCDDNTIYESLLLARPGNDVYVSALPKGHVSTSQLWTSCWRGMHPRWLLATRFISFLIMTGFLAWDVVDWDATIFVYYTEWTFALVMVYFALGTILSAYGCWLSSQTPPSENGASAEFLRRDLEESRTTNFNTYREREIKGTIKPQSHYTEEEIQQRAGFWGYLMQTAYQTCGGAVILTDIVFWGVIVPFLSDAHLGLNMLMGCMHTLNAVFLLVDTSLNSLVAISFPRAGYTLGSFMVFLHGCCSHPLLWDICTDHQSQKFNSPQIVPPCFY</sequence>
<keyword evidence="1" id="KW-1133">Transmembrane helix</keyword>
<evidence type="ECO:0000256" key="1">
    <source>
        <dbReference type="SAM" id="Phobius"/>
    </source>
</evidence>
<evidence type="ECO:0000313" key="2">
    <source>
        <dbReference type="EMBL" id="KAF5455455.1"/>
    </source>
</evidence>
<gene>
    <name evidence="2" type="ORF">F2P56_025028</name>
</gene>
<dbReference type="PANTHER" id="PTHR12242:SF6">
    <property type="entry name" value="PROTEIN ROLLING PROTEIN"/>
    <property type="match status" value="1"/>
</dbReference>
<accession>A0A833X9I0</accession>
<name>A0A833X9I0_JUGRE</name>
<feature type="transmembrane region" description="Helical" evidence="1">
    <location>
        <begin position="201"/>
        <end position="224"/>
    </location>
</feature>
<feature type="transmembrane region" description="Helical" evidence="1">
    <location>
        <begin position="115"/>
        <end position="136"/>
    </location>
</feature>